<dbReference type="InterPro" id="IPR052231">
    <property type="entry name" value="Rho_GEF_signaling-related"/>
</dbReference>
<dbReference type="PANTHER" id="PTHR45845:SF2">
    <property type="entry name" value="RIKEN CDNA D630003M21 GENE"/>
    <property type="match status" value="1"/>
</dbReference>
<evidence type="ECO:0000313" key="2">
    <source>
        <dbReference type="Proteomes" id="UP001469553"/>
    </source>
</evidence>
<name>A0ABV0Y4W7_9TELE</name>
<sequence length="123" mass="14122">DAVELATSLYNQVEEKLHMLVMRSNESLQHLEVLLRHREMEAKIISEGLWFSSEGEQILKNSYTTDDTLVGREKALKDFNLFLAKVKLCRDQCEETGCSKSGAFIWTVTSREVRCYPFFLAVG</sequence>
<dbReference type="EMBL" id="JAHRIP010021589">
    <property type="protein sequence ID" value="MEQ2288834.1"/>
    <property type="molecule type" value="Genomic_DNA"/>
</dbReference>
<protein>
    <submittedName>
        <fullName evidence="1">Uncharacterized protein</fullName>
    </submittedName>
</protein>
<evidence type="ECO:0000313" key="1">
    <source>
        <dbReference type="EMBL" id="MEQ2288834.1"/>
    </source>
</evidence>
<organism evidence="1 2">
    <name type="scientific">Ameca splendens</name>
    <dbReference type="NCBI Taxonomy" id="208324"/>
    <lineage>
        <taxon>Eukaryota</taxon>
        <taxon>Metazoa</taxon>
        <taxon>Chordata</taxon>
        <taxon>Craniata</taxon>
        <taxon>Vertebrata</taxon>
        <taxon>Euteleostomi</taxon>
        <taxon>Actinopterygii</taxon>
        <taxon>Neopterygii</taxon>
        <taxon>Teleostei</taxon>
        <taxon>Neoteleostei</taxon>
        <taxon>Acanthomorphata</taxon>
        <taxon>Ovalentaria</taxon>
        <taxon>Atherinomorphae</taxon>
        <taxon>Cyprinodontiformes</taxon>
        <taxon>Goodeidae</taxon>
        <taxon>Ameca</taxon>
    </lineage>
</organism>
<gene>
    <name evidence="1" type="ORF">AMECASPLE_026798</name>
</gene>
<feature type="non-terminal residue" evidence="1">
    <location>
        <position position="1"/>
    </location>
</feature>
<accession>A0ABV0Y4W7</accession>
<dbReference type="PANTHER" id="PTHR45845">
    <property type="entry name" value="RHO GUANINE NUCLEOTIDE EXCHANGE FACTOR-RELATED"/>
    <property type="match status" value="1"/>
</dbReference>
<reference evidence="1 2" key="1">
    <citation type="submission" date="2021-06" db="EMBL/GenBank/DDBJ databases">
        <authorList>
            <person name="Palmer J.M."/>
        </authorList>
    </citation>
    <scope>NUCLEOTIDE SEQUENCE [LARGE SCALE GENOMIC DNA]</scope>
    <source>
        <strain evidence="1 2">AS_MEX2019</strain>
        <tissue evidence="1">Muscle</tissue>
    </source>
</reference>
<proteinExistence type="predicted"/>
<comment type="caution">
    <text evidence="1">The sequence shown here is derived from an EMBL/GenBank/DDBJ whole genome shotgun (WGS) entry which is preliminary data.</text>
</comment>
<dbReference type="Proteomes" id="UP001469553">
    <property type="component" value="Unassembled WGS sequence"/>
</dbReference>
<keyword evidence="2" id="KW-1185">Reference proteome</keyword>